<dbReference type="GO" id="GO:0001522">
    <property type="term" value="P:pseudouridine synthesis"/>
    <property type="evidence" value="ECO:0007669"/>
    <property type="project" value="InterPro"/>
</dbReference>
<dbReference type="InterPro" id="IPR042092">
    <property type="entry name" value="PsdUridine_s_RsuA/RluB/E/F_cat"/>
</dbReference>
<organism evidence="12 13">
    <name type="scientific">Rugamonas rubra</name>
    <dbReference type="NCBI Taxonomy" id="758825"/>
    <lineage>
        <taxon>Bacteria</taxon>
        <taxon>Pseudomonadati</taxon>
        <taxon>Pseudomonadota</taxon>
        <taxon>Betaproteobacteria</taxon>
        <taxon>Burkholderiales</taxon>
        <taxon>Oxalobacteraceae</taxon>
        <taxon>Telluria group</taxon>
        <taxon>Rugamonas</taxon>
    </lineage>
</organism>
<dbReference type="InterPro" id="IPR050343">
    <property type="entry name" value="RsuA_PseudoU_synthase"/>
</dbReference>
<dbReference type="PROSITE" id="PS50889">
    <property type="entry name" value="S4"/>
    <property type="match status" value="1"/>
</dbReference>
<dbReference type="CDD" id="cd02553">
    <property type="entry name" value="PseudoU_synth_RsuA"/>
    <property type="match status" value="1"/>
</dbReference>
<dbReference type="AlphaFoldDB" id="A0A1I4JI24"/>
<dbReference type="InterPro" id="IPR000748">
    <property type="entry name" value="PsdUridine_synth_RsuA/RluB/E/F"/>
</dbReference>
<dbReference type="Gene3D" id="3.30.70.580">
    <property type="entry name" value="Pseudouridine synthase I, catalytic domain, N-terminal subdomain"/>
    <property type="match status" value="1"/>
</dbReference>
<evidence type="ECO:0000313" key="13">
    <source>
        <dbReference type="Proteomes" id="UP000199470"/>
    </source>
</evidence>
<dbReference type="Proteomes" id="UP000199470">
    <property type="component" value="Unassembled WGS sequence"/>
</dbReference>
<keyword evidence="13" id="KW-1185">Reference proteome</keyword>
<feature type="domain" description="Pseudouridine synthase RsuA/RluA-like" evidence="11">
    <location>
        <begin position="94"/>
        <end position="225"/>
    </location>
</feature>
<dbReference type="PANTHER" id="PTHR47683:SF4">
    <property type="entry name" value="PSEUDOURIDINE SYNTHASE"/>
    <property type="match status" value="1"/>
</dbReference>
<evidence type="ECO:0000313" key="12">
    <source>
        <dbReference type="EMBL" id="SFL66219.1"/>
    </source>
</evidence>
<dbReference type="GO" id="GO:0006396">
    <property type="term" value="P:RNA processing"/>
    <property type="evidence" value="ECO:0007669"/>
    <property type="project" value="UniProtKB-ARBA"/>
</dbReference>
<protein>
    <recommendedName>
        <fullName evidence="5">Ribosomal small subunit pseudouridine synthase A</fullName>
        <ecNumber evidence="4">5.4.99.19</ecNumber>
    </recommendedName>
    <alternativeName>
        <fullName evidence="7">16S pseudouridylate 516 synthase</fullName>
    </alternativeName>
    <alternativeName>
        <fullName evidence="6">16S rRNA pseudouridine(516) synthase</fullName>
    </alternativeName>
    <alternativeName>
        <fullName evidence="8">rRNA pseudouridylate synthase A</fullName>
    </alternativeName>
    <alternativeName>
        <fullName evidence="9">rRNA-uridine isomerase A</fullName>
    </alternativeName>
</protein>
<dbReference type="GO" id="GO:0160136">
    <property type="term" value="F:16S rRNA pseudouridine(516) synthase activity"/>
    <property type="evidence" value="ECO:0007669"/>
    <property type="project" value="UniProtKB-EC"/>
</dbReference>
<dbReference type="InterPro" id="IPR020094">
    <property type="entry name" value="TruA/RsuA/RluB/E/F_N"/>
</dbReference>
<evidence type="ECO:0000256" key="6">
    <source>
        <dbReference type="ARBA" id="ARBA00041336"/>
    </source>
</evidence>
<keyword evidence="1" id="KW-0413">Isomerase</keyword>
<sequence>MRGDPGVAPARAAPPLRLHARGAICYSLAMSKLSLDRILQSQGFGTRKYCRALIDDGEVSIAGVTQTNYRSTVDTEGLVLNVFDEDWVYREHLYLALNKPANFECSRKPSHHPGVLTLLPEQFTWREVQPVGRLDHDTTGMLLMSDDGPFIHAQSSPKRHVPKVYQATTQEPVTAELVAKLLAGVQLHDEPAPLAALVCVPRGEHQLEIVLEQGKYHQVKRMLAAADNHCSALHRSAIGGLTLESLGLAEGEWCYLTPEQLALLAPAAG</sequence>
<dbReference type="NCBIfam" id="TIGR00093">
    <property type="entry name" value="pseudouridine synthase"/>
    <property type="match status" value="1"/>
</dbReference>
<evidence type="ECO:0000256" key="9">
    <source>
        <dbReference type="ARBA" id="ARBA00043143"/>
    </source>
</evidence>
<comment type="function">
    <text evidence="3">Responsible for synthesis of pseudouridine from uracil-516 in 16S ribosomal RNA.</text>
</comment>
<dbReference type="PANTHER" id="PTHR47683">
    <property type="entry name" value="PSEUDOURIDINE SYNTHASE FAMILY PROTEIN-RELATED"/>
    <property type="match status" value="1"/>
</dbReference>
<dbReference type="STRING" id="758825.SAMN02982985_01021"/>
<evidence type="ECO:0000256" key="7">
    <source>
        <dbReference type="ARBA" id="ARBA00042589"/>
    </source>
</evidence>
<dbReference type="EC" id="5.4.99.19" evidence="4"/>
<comment type="catalytic activity">
    <reaction evidence="2">
        <text>uridine(516) in 16S rRNA = pseudouridine(516) in 16S rRNA</text>
        <dbReference type="Rhea" id="RHEA:38867"/>
        <dbReference type="Rhea" id="RHEA-COMP:10089"/>
        <dbReference type="Rhea" id="RHEA-COMP:10090"/>
        <dbReference type="ChEBI" id="CHEBI:65314"/>
        <dbReference type="ChEBI" id="CHEBI:65315"/>
        <dbReference type="EC" id="5.4.99.19"/>
    </reaction>
</comment>
<evidence type="ECO:0000256" key="8">
    <source>
        <dbReference type="ARBA" id="ARBA00042844"/>
    </source>
</evidence>
<evidence type="ECO:0000256" key="5">
    <source>
        <dbReference type="ARBA" id="ARBA00041097"/>
    </source>
</evidence>
<proteinExistence type="predicted"/>
<gene>
    <name evidence="12" type="ORF">SAMN02982985_01021</name>
</gene>
<dbReference type="EMBL" id="FOTW01000006">
    <property type="protein sequence ID" value="SFL66219.1"/>
    <property type="molecule type" value="Genomic_DNA"/>
</dbReference>
<evidence type="ECO:0000256" key="10">
    <source>
        <dbReference type="PROSITE-ProRule" id="PRU00182"/>
    </source>
</evidence>
<evidence type="ECO:0000256" key="2">
    <source>
        <dbReference type="ARBA" id="ARBA00036749"/>
    </source>
</evidence>
<dbReference type="GO" id="GO:0003723">
    <property type="term" value="F:RNA binding"/>
    <property type="evidence" value="ECO:0007669"/>
    <property type="project" value="UniProtKB-KW"/>
</dbReference>
<dbReference type="SUPFAM" id="SSF55174">
    <property type="entry name" value="Alpha-L RNA-binding motif"/>
    <property type="match status" value="1"/>
</dbReference>
<evidence type="ECO:0000256" key="3">
    <source>
        <dbReference type="ARBA" id="ARBA00037590"/>
    </source>
</evidence>
<dbReference type="SUPFAM" id="SSF55120">
    <property type="entry name" value="Pseudouridine synthase"/>
    <property type="match status" value="1"/>
</dbReference>
<dbReference type="Gene3D" id="3.30.70.1560">
    <property type="entry name" value="Alpha-L RNA-binding motif"/>
    <property type="match status" value="1"/>
</dbReference>
<evidence type="ECO:0000256" key="1">
    <source>
        <dbReference type="ARBA" id="ARBA00023235"/>
    </source>
</evidence>
<keyword evidence="10" id="KW-0694">RNA-binding</keyword>
<name>A0A1I4JI24_9BURK</name>
<evidence type="ECO:0000256" key="4">
    <source>
        <dbReference type="ARBA" id="ARBA00038915"/>
    </source>
</evidence>
<dbReference type="InterPro" id="IPR006145">
    <property type="entry name" value="PsdUridine_synth_RsuA/RluA"/>
</dbReference>
<accession>A0A1I4JI24</accession>
<reference evidence="12 13" key="1">
    <citation type="submission" date="2016-10" db="EMBL/GenBank/DDBJ databases">
        <authorList>
            <person name="de Groot N.N."/>
        </authorList>
    </citation>
    <scope>NUCLEOTIDE SEQUENCE [LARGE SCALE GENOMIC DNA]</scope>
    <source>
        <strain evidence="12 13">ATCC 43154</strain>
    </source>
</reference>
<evidence type="ECO:0000259" key="11">
    <source>
        <dbReference type="Pfam" id="PF00849"/>
    </source>
</evidence>
<dbReference type="InterPro" id="IPR020103">
    <property type="entry name" value="PsdUridine_synth_cat_dom_sf"/>
</dbReference>
<dbReference type="Pfam" id="PF00849">
    <property type="entry name" value="PseudoU_synth_2"/>
    <property type="match status" value="1"/>
</dbReference>